<evidence type="ECO:0000256" key="4">
    <source>
        <dbReference type="ARBA" id="ARBA00022741"/>
    </source>
</evidence>
<feature type="domain" description="Disease resistance protein winged helix" evidence="9">
    <location>
        <begin position="451"/>
        <end position="520"/>
    </location>
</feature>
<keyword evidence="6" id="KW-0067">ATP-binding</keyword>
<keyword evidence="12" id="KW-1185">Reference proteome</keyword>
<evidence type="ECO:0000259" key="7">
    <source>
        <dbReference type="Pfam" id="PF00931"/>
    </source>
</evidence>
<dbReference type="Pfam" id="PF18052">
    <property type="entry name" value="Rx_N"/>
    <property type="match status" value="1"/>
</dbReference>
<dbReference type="Gene3D" id="1.20.5.4130">
    <property type="match status" value="1"/>
</dbReference>
<dbReference type="InterPro" id="IPR056789">
    <property type="entry name" value="LRR_R13L1-DRL21"/>
</dbReference>
<organism evidence="11 12">
    <name type="scientific">Rhynchospora breviuscula</name>
    <dbReference type="NCBI Taxonomy" id="2022672"/>
    <lineage>
        <taxon>Eukaryota</taxon>
        <taxon>Viridiplantae</taxon>
        <taxon>Streptophyta</taxon>
        <taxon>Embryophyta</taxon>
        <taxon>Tracheophyta</taxon>
        <taxon>Spermatophyta</taxon>
        <taxon>Magnoliopsida</taxon>
        <taxon>Liliopsida</taxon>
        <taxon>Poales</taxon>
        <taxon>Cyperaceae</taxon>
        <taxon>Cyperoideae</taxon>
        <taxon>Rhynchosporeae</taxon>
        <taxon>Rhynchospora</taxon>
    </lineage>
</organism>
<evidence type="ECO:0000256" key="2">
    <source>
        <dbReference type="ARBA" id="ARBA00022614"/>
    </source>
</evidence>
<dbReference type="PRINTS" id="PR00364">
    <property type="entry name" value="DISEASERSIST"/>
</dbReference>
<dbReference type="GO" id="GO:0006952">
    <property type="term" value="P:defense response"/>
    <property type="evidence" value="ECO:0007669"/>
    <property type="project" value="UniProtKB-KW"/>
</dbReference>
<dbReference type="GO" id="GO:0043531">
    <property type="term" value="F:ADP binding"/>
    <property type="evidence" value="ECO:0007669"/>
    <property type="project" value="InterPro"/>
</dbReference>
<evidence type="ECO:0000256" key="3">
    <source>
        <dbReference type="ARBA" id="ARBA00022737"/>
    </source>
</evidence>
<feature type="domain" description="Disease resistance N-terminal" evidence="8">
    <location>
        <begin position="43"/>
        <end position="102"/>
    </location>
</feature>
<accession>A0A9Q0HJN9</accession>
<dbReference type="InterPro" id="IPR041118">
    <property type="entry name" value="Rx_N"/>
</dbReference>
<keyword evidence="4" id="KW-0547">Nucleotide-binding</keyword>
<dbReference type="InterPro" id="IPR002182">
    <property type="entry name" value="NB-ARC"/>
</dbReference>
<evidence type="ECO:0000259" key="10">
    <source>
        <dbReference type="Pfam" id="PF25019"/>
    </source>
</evidence>
<evidence type="ECO:0000256" key="6">
    <source>
        <dbReference type="ARBA" id="ARBA00022840"/>
    </source>
</evidence>
<dbReference type="Pfam" id="PF00931">
    <property type="entry name" value="NB-ARC"/>
    <property type="match status" value="1"/>
</dbReference>
<dbReference type="OrthoDB" id="777063at2759"/>
<feature type="domain" description="R13L1/DRL21-like LRR repeat region" evidence="10">
    <location>
        <begin position="705"/>
        <end position="827"/>
    </location>
</feature>
<comment type="similarity">
    <text evidence="1">Belongs to the disease resistance NB-LRR family.</text>
</comment>
<reference evidence="11" key="1">
    <citation type="journal article" date="2022" name="Cell">
        <title>Repeat-based holocentromeres influence genome architecture and karyotype evolution.</title>
        <authorList>
            <person name="Hofstatter P.G."/>
            <person name="Thangavel G."/>
            <person name="Lux T."/>
            <person name="Neumann P."/>
            <person name="Vondrak T."/>
            <person name="Novak P."/>
            <person name="Zhang M."/>
            <person name="Costa L."/>
            <person name="Castellani M."/>
            <person name="Scott A."/>
            <person name="Toegelov H."/>
            <person name="Fuchs J."/>
            <person name="Mata-Sucre Y."/>
            <person name="Dias Y."/>
            <person name="Vanzela A.L.L."/>
            <person name="Huettel B."/>
            <person name="Almeida C.C.S."/>
            <person name="Simkova H."/>
            <person name="Souza G."/>
            <person name="Pedrosa-Harand A."/>
            <person name="Macas J."/>
            <person name="Mayer K.F.X."/>
            <person name="Houben A."/>
            <person name="Marques A."/>
        </authorList>
    </citation>
    <scope>NUCLEOTIDE SEQUENCE</scope>
    <source>
        <strain evidence="11">RhyBre1mFocal</strain>
    </source>
</reference>
<dbReference type="Proteomes" id="UP001151287">
    <property type="component" value="Unassembled WGS sequence"/>
</dbReference>
<dbReference type="InterPro" id="IPR027417">
    <property type="entry name" value="P-loop_NTPase"/>
</dbReference>
<evidence type="ECO:0000313" key="11">
    <source>
        <dbReference type="EMBL" id="KAJ1688722.1"/>
    </source>
</evidence>
<dbReference type="AlphaFoldDB" id="A0A9Q0HJN9"/>
<evidence type="ECO:0000256" key="5">
    <source>
        <dbReference type="ARBA" id="ARBA00022821"/>
    </source>
</evidence>
<dbReference type="InterPro" id="IPR036388">
    <property type="entry name" value="WH-like_DNA-bd_sf"/>
</dbReference>
<dbReference type="Gene3D" id="3.80.10.10">
    <property type="entry name" value="Ribonuclease Inhibitor"/>
    <property type="match status" value="4"/>
</dbReference>
<evidence type="ECO:0000259" key="9">
    <source>
        <dbReference type="Pfam" id="PF23559"/>
    </source>
</evidence>
<dbReference type="InterPro" id="IPR032675">
    <property type="entry name" value="LRR_dom_sf"/>
</dbReference>
<dbReference type="PANTHER" id="PTHR36766:SF30">
    <property type="entry name" value="TIR-NBS TYPE DISEASE RESISTANCE PROTEIN-RELATED"/>
    <property type="match status" value="1"/>
</dbReference>
<comment type="caution">
    <text evidence="11">The sequence shown here is derived from an EMBL/GenBank/DDBJ whole genome shotgun (WGS) entry which is preliminary data.</text>
</comment>
<sequence length="1209" mass="136961">MASWVASIVRELSNWVGAAAVQKFVDMGIESKLSKRMQPVDSEAALKRVETALPQIRAVMGVAEALKMKDPSTREWVQQFRDAVDAADDVLDELEYKKLENVVHNRGNQEGGSSSSSKKRKTCAVPISGDILERLEKAVAMLDEATVDVEKLCQRAEKLGIRSLPQSQLLEVRTNLTRETTSSLLESQVFGRDAEKAQIIDWLKRETEAPLSSVSIVGVGGLGKTTLAQSVYQELSGSGYFEKTIWVCVSTEFSVKVITANILGEGYNGDTPLEVLQQRLGKIIHLKKIFLVLDDVWEDKKRRDWEQLIAPLRFAQQGSKILFTTRQKSVADLLATVISTKHESLALRDLEEQQLRLIFNSYAFRSSNPDAYGDLQTIGDQIIKKLHGNPLAARVIGSLFMDSHDPNYWRRILNHDSLVNLEQANEVMEVLKLSYYNLPVDLQVCFRFCSIFPEDHWFDKEELIKMWMASSFLRQKSREQKRPEDIGEDYFNILLWKSFFEVSKTNEGYYVMHDLIHELATNVSEGECCRVGLGHNDKSLYIPCTVRHVSVHESEIQKISHLENIRSLVITTCEQQDETEPKFFVLPNNLVKKGLRLLKIEPNRCCKLQEELSYSVHLRYLSIDHPCKIFQHIIHTPIDKLYHLLVLDVRGSEDSRIETTGMANLVNLRYMRLPDQIMKTVSGVHRMTSLQELTFFVGRESGHGINELRTLNNLRLLTIENVENIRDPVEARSAKLLAMKNLRSLKLICTSDETNLDNPEEIFDNLQPCQNLMELKIKNYKGQRFPMWMRGDVSLVNLSTLLLFGCPYLKSRPSFSQIPHLKKLQILMCPNINILPDMPLSLTDFMIWDVGLSALPKFSTVHDSTELSQTSSLRSVHIKICPNLKMLDGFLQQCTVDLHVLKKLYIVRCENLTQIPMDAFRTCVSLESLSISGCPKLTSLPRIPLSLIRFAIDGIGVSALPDNIEFRAVQSFWVVNCENLVQIPKGAFSKLMSLDILTIRDCPKLMAVDNPNNLLPSTLRRLQMGNCGELDVPLLESSSGLTTLTRLEIHDSENITHIPSTENVFGSLSELEIKRCPKLIELSLMRQAHNVDQGSNVASLKIKELDIDQLSLLLIEPLRSLRSVRALSVSQCSSIDAWSEQWLLQNSSTLRVLEIHKASTLRSLPATMSRLTALEYLGIYCADLLVELPDLPASLKYRTIKSSDGSEKF</sequence>
<gene>
    <name evidence="11" type="ORF">LUZ63_012877</name>
</gene>
<protein>
    <submittedName>
        <fullName evidence="11">Uncharacterized protein</fullName>
    </submittedName>
</protein>
<dbReference type="Gene3D" id="3.40.50.300">
    <property type="entry name" value="P-loop containing nucleotide triphosphate hydrolases"/>
    <property type="match status" value="1"/>
</dbReference>
<feature type="domain" description="NB-ARC" evidence="7">
    <location>
        <begin position="194"/>
        <end position="349"/>
    </location>
</feature>
<dbReference type="GO" id="GO:0051707">
    <property type="term" value="P:response to other organism"/>
    <property type="evidence" value="ECO:0007669"/>
    <property type="project" value="UniProtKB-ARBA"/>
</dbReference>
<keyword evidence="3" id="KW-0677">Repeat</keyword>
<dbReference type="GO" id="GO:0005524">
    <property type="term" value="F:ATP binding"/>
    <property type="evidence" value="ECO:0007669"/>
    <property type="project" value="UniProtKB-KW"/>
</dbReference>
<evidence type="ECO:0000259" key="8">
    <source>
        <dbReference type="Pfam" id="PF18052"/>
    </source>
</evidence>
<dbReference type="Pfam" id="PF25019">
    <property type="entry name" value="LRR_R13L1-DRL21"/>
    <property type="match status" value="1"/>
</dbReference>
<name>A0A9Q0HJN9_9POAL</name>
<keyword evidence="2" id="KW-0433">Leucine-rich repeat</keyword>
<dbReference type="PANTHER" id="PTHR36766">
    <property type="entry name" value="PLANT BROAD-SPECTRUM MILDEW RESISTANCE PROTEIN RPW8"/>
    <property type="match status" value="1"/>
</dbReference>
<dbReference type="Pfam" id="PF23559">
    <property type="entry name" value="WHD_DRP"/>
    <property type="match status" value="1"/>
</dbReference>
<dbReference type="Gene3D" id="1.10.10.10">
    <property type="entry name" value="Winged helix-like DNA-binding domain superfamily/Winged helix DNA-binding domain"/>
    <property type="match status" value="1"/>
</dbReference>
<keyword evidence="5" id="KW-0611">Plant defense</keyword>
<proteinExistence type="inferred from homology"/>
<dbReference type="SUPFAM" id="SSF52058">
    <property type="entry name" value="L domain-like"/>
    <property type="match status" value="2"/>
</dbReference>
<dbReference type="SUPFAM" id="SSF52540">
    <property type="entry name" value="P-loop containing nucleoside triphosphate hydrolases"/>
    <property type="match status" value="1"/>
</dbReference>
<evidence type="ECO:0000256" key="1">
    <source>
        <dbReference type="ARBA" id="ARBA00008894"/>
    </source>
</evidence>
<dbReference type="InterPro" id="IPR058922">
    <property type="entry name" value="WHD_DRP"/>
</dbReference>
<evidence type="ECO:0000313" key="12">
    <source>
        <dbReference type="Proteomes" id="UP001151287"/>
    </source>
</evidence>
<dbReference type="EMBL" id="JAMQYH010000004">
    <property type="protein sequence ID" value="KAJ1688722.1"/>
    <property type="molecule type" value="Genomic_DNA"/>
</dbReference>